<dbReference type="GO" id="GO:0005992">
    <property type="term" value="P:trehalose biosynthetic process"/>
    <property type="evidence" value="ECO:0007669"/>
    <property type="project" value="InterPro"/>
</dbReference>
<name>A0A9P6YCC6_RHIOR</name>
<reference evidence="3" key="1">
    <citation type="journal article" date="2020" name="Microb. Genom.">
        <title>Genetic diversity of clinical and environmental Mucorales isolates obtained from an investigation of mucormycosis cases among solid organ transplant recipients.</title>
        <authorList>
            <person name="Nguyen M.H."/>
            <person name="Kaul D."/>
            <person name="Muto C."/>
            <person name="Cheng S.J."/>
            <person name="Richter R.A."/>
            <person name="Bruno V.M."/>
            <person name="Liu G."/>
            <person name="Beyhan S."/>
            <person name="Sundermann A.J."/>
            <person name="Mounaud S."/>
            <person name="Pasculle A.W."/>
            <person name="Nierman W.C."/>
            <person name="Driscoll E."/>
            <person name="Cumbie R."/>
            <person name="Clancy C.J."/>
            <person name="Dupont C.L."/>
        </authorList>
    </citation>
    <scope>NUCLEOTIDE SEQUENCE</scope>
    <source>
        <strain evidence="3">GL16</strain>
    </source>
</reference>
<dbReference type="FunFam" id="3.40.50.1000:FF:000052">
    <property type="entry name" value="Alpha,alpha-trehalose-phosphate synthase [UDP-forming] 6"/>
    <property type="match status" value="1"/>
</dbReference>
<evidence type="ECO:0000256" key="1">
    <source>
        <dbReference type="ARBA" id="ARBA00005409"/>
    </source>
</evidence>
<dbReference type="InterPro" id="IPR023214">
    <property type="entry name" value="HAD_sf"/>
</dbReference>
<dbReference type="SUPFAM" id="SSF53756">
    <property type="entry name" value="UDP-Glycosyltransferase/glycogen phosphorylase"/>
    <property type="match status" value="1"/>
</dbReference>
<dbReference type="GO" id="GO:0003825">
    <property type="term" value="F:alpha,alpha-trehalose-phosphate synthase (UDP-forming) activity"/>
    <property type="evidence" value="ECO:0007669"/>
    <property type="project" value="TreeGrafter"/>
</dbReference>
<dbReference type="InterPro" id="IPR001830">
    <property type="entry name" value="Glyco_trans_20"/>
</dbReference>
<dbReference type="SUPFAM" id="SSF56784">
    <property type="entry name" value="HAD-like"/>
    <property type="match status" value="1"/>
</dbReference>
<dbReference type="EMBL" id="JAANIT010000744">
    <property type="protein sequence ID" value="KAG1544815.1"/>
    <property type="molecule type" value="Genomic_DNA"/>
</dbReference>
<comment type="similarity">
    <text evidence="1">In the N-terminal section; belongs to the glycosyltransferase 20 family.</text>
</comment>
<dbReference type="InterPro" id="IPR003337">
    <property type="entry name" value="Trehalose_PPase"/>
</dbReference>
<dbReference type="AlphaFoldDB" id="A0A9P6YCC6"/>
<dbReference type="Gene3D" id="3.40.50.1000">
    <property type="entry name" value="HAD superfamily/HAD-like"/>
    <property type="match status" value="1"/>
</dbReference>
<dbReference type="CDD" id="cd03788">
    <property type="entry name" value="GT20_TPS"/>
    <property type="match status" value="1"/>
</dbReference>
<dbReference type="InterPro" id="IPR006379">
    <property type="entry name" value="HAD-SF_hydro_IIB"/>
</dbReference>
<evidence type="ECO:0000313" key="4">
    <source>
        <dbReference type="Proteomes" id="UP000717996"/>
    </source>
</evidence>
<sequence>MARITEKRVVIATLFLPWTVDFELLERKEKNRLIAKTEEKNNIKPNLIQSLAQRNQQSKEEQEELFDFKEPEKLVQPRSKQQREEEIKKIPHLFISNRKFSPVDSAQAFADAPWSAKPSSVGNIGLNNALFSIQDRLENLAWVGTLGMSTDTLSEKTKQEISTRFEERYNAYPVMPSDTVFEGHYNRYCKQVLWPYFHYVVRDDSHNMMSEDGPYQLYKDLNQDFADMIVNNYKEGDIIWINDYHLMLVPGMIRQKLPNAIIGFFLHIPFPSSELFRCLPPRKELLEAMLQSDVIGFQTYSFARHFLQTCSRILSVDVTPTGIQLDTHYCSVGIYPIGIDIDALSKKILDPEVNHWISKLKEKYAGKKLIVARDKLDYIKGVRQKLLSFEQFLIRHPEWRGEVVLIQIALSTSEQNELRAHISDVVSRVNFKFSTISYQPIVFLHQDISFSQYLALLTCADTCLLTPLRDGMNLTSHEYIVCQKDTFNPLILSEFTGTYGSFGASLRVNPWDYRQIGEAIHDALSMSIDEKAARWKELYKSIEANSAQQFASNVISSLSKVQSHPTRRFSTKIPKLSATILNEACKNYKKRLFLFDYGGTLIPHGKPPSSKYIARVLDLLTKLTSDPNNTIYVISGRTKINVDTDLGSVPNLGLSAENGFYIKSSGGDWQQIYDNIDFSWKPTVKDIFQYYTERTPGAYVESKDTSIVWHYRTTEGADSQYISWQAAECQNHIADSVNKNFAVHAVIGNTSIEVIPHDVNKSSIANRILQDINPDFVLSIGDDRSDEDMFTFLNKQKNLKVITCKVGARGTEARYYIPNVDAVLSTLEQLF</sequence>
<proteinExistence type="inferred from homology"/>
<comment type="caution">
    <text evidence="3">The sequence shown here is derived from an EMBL/GenBank/DDBJ whole genome shotgun (WGS) entry which is preliminary data.</text>
</comment>
<comment type="similarity">
    <text evidence="2">In the C-terminal section; belongs to the trehalose phosphatase family.</text>
</comment>
<dbReference type="GO" id="GO:0004805">
    <property type="term" value="F:trehalose-phosphatase activity"/>
    <property type="evidence" value="ECO:0007669"/>
    <property type="project" value="TreeGrafter"/>
</dbReference>
<dbReference type="FunFam" id="3.40.50.2000:FF:000036">
    <property type="entry name" value="Alpha,alpha-trehalose-phosphate synthase subunit Tps2"/>
    <property type="match status" value="1"/>
</dbReference>
<evidence type="ECO:0000313" key="3">
    <source>
        <dbReference type="EMBL" id="KAG1544815.1"/>
    </source>
</evidence>
<dbReference type="Gene3D" id="3.40.50.2000">
    <property type="entry name" value="Glycogen Phosphorylase B"/>
    <property type="match status" value="2"/>
</dbReference>
<dbReference type="NCBIfam" id="TIGR01484">
    <property type="entry name" value="HAD-SF-IIB"/>
    <property type="match status" value="1"/>
</dbReference>
<accession>A0A9P6YCC6</accession>
<dbReference type="InterPro" id="IPR036412">
    <property type="entry name" value="HAD-like_sf"/>
</dbReference>
<dbReference type="GO" id="GO:0005946">
    <property type="term" value="C:alpha,alpha-trehalose-phosphate synthase complex (UDP-forming)"/>
    <property type="evidence" value="ECO:0007669"/>
    <property type="project" value="TreeGrafter"/>
</dbReference>
<dbReference type="GO" id="GO:0005829">
    <property type="term" value="C:cytosol"/>
    <property type="evidence" value="ECO:0007669"/>
    <property type="project" value="TreeGrafter"/>
</dbReference>
<dbReference type="OrthoDB" id="755951at2759"/>
<protein>
    <submittedName>
        <fullName evidence="3">Uncharacterized protein</fullName>
    </submittedName>
</protein>
<dbReference type="Pfam" id="PF00982">
    <property type="entry name" value="Glyco_transf_20"/>
    <property type="match status" value="1"/>
</dbReference>
<dbReference type="Proteomes" id="UP000717996">
    <property type="component" value="Unassembled WGS sequence"/>
</dbReference>
<dbReference type="NCBIfam" id="TIGR00685">
    <property type="entry name" value="T6PP"/>
    <property type="match status" value="1"/>
</dbReference>
<dbReference type="PANTHER" id="PTHR10788:SF15">
    <property type="entry name" value="TREHALOSE SYNTHASE COMPLEX REGULATORY SUBUNIT TPS3-RELATED"/>
    <property type="match status" value="1"/>
</dbReference>
<dbReference type="FunFam" id="3.30.70.1020:FF:000001">
    <property type="entry name" value="Alpha,alpha-trehalose-phosphate synthase [UDP-forming] 1"/>
    <property type="match status" value="1"/>
</dbReference>
<evidence type="ECO:0000256" key="2">
    <source>
        <dbReference type="ARBA" id="ARBA00006330"/>
    </source>
</evidence>
<gene>
    <name evidence="3" type="ORF">G6F51_005836</name>
</gene>
<organism evidence="3 4">
    <name type="scientific">Rhizopus oryzae</name>
    <name type="common">Mucormycosis agent</name>
    <name type="synonym">Rhizopus arrhizus var. delemar</name>
    <dbReference type="NCBI Taxonomy" id="64495"/>
    <lineage>
        <taxon>Eukaryota</taxon>
        <taxon>Fungi</taxon>
        <taxon>Fungi incertae sedis</taxon>
        <taxon>Mucoromycota</taxon>
        <taxon>Mucoromycotina</taxon>
        <taxon>Mucoromycetes</taxon>
        <taxon>Mucorales</taxon>
        <taxon>Mucorineae</taxon>
        <taxon>Rhizopodaceae</taxon>
        <taxon>Rhizopus</taxon>
    </lineage>
</organism>
<dbReference type="PANTHER" id="PTHR10788">
    <property type="entry name" value="TREHALOSE-6-PHOSPHATE SYNTHASE"/>
    <property type="match status" value="1"/>
</dbReference>
<dbReference type="Pfam" id="PF02358">
    <property type="entry name" value="Trehalose_PPase"/>
    <property type="match status" value="1"/>
</dbReference>
<dbReference type="NCBIfam" id="NF011071">
    <property type="entry name" value="PRK14501.1"/>
    <property type="match status" value="1"/>
</dbReference>
<dbReference type="CDD" id="cd01627">
    <property type="entry name" value="HAD_TPP"/>
    <property type="match status" value="1"/>
</dbReference>
<dbReference type="Gene3D" id="3.30.70.1020">
    <property type="entry name" value="Trehalose-6-phosphate phosphatase related protein, domain 2"/>
    <property type="match status" value="1"/>
</dbReference>